<sequence length="75" mass="8574">MSGAEEVMNPGENTTDPDQRLSQDWWRTEIIDMRPGEIRYRGYPIEQLIGRVSFAQMICSRPVDASAGWDVISRS</sequence>
<dbReference type="RefSeq" id="WP_013954254.1">
    <property type="nucleotide sequence ID" value="NC_015724.1"/>
</dbReference>
<dbReference type="GeneID" id="34307453"/>
<proteinExistence type="predicted"/>
<accession>F8GYN0</accession>
<reference evidence="2 3" key="1">
    <citation type="journal article" date="2011" name="J. Bacteriol.">
        <title>Complete genome sequence of the type strain Cupriavidus necator N-1.</title>
        <authorList>
            <person name="Poehlein A."/>
            <person name="Kusian B."/>
            <person name="Friedrich B."/>
            <person name="Daniel R."/>
            <person name="Bowien B."/>
        </authorList>
    </citation>
    <scope>NUCLEOTIDE SEQUENCE [LARGE SCALE GENOMIC DNA]</scope>
    <source>
        <strain evidence="3">ATCC 43291 / DSM 13513 / CCUG 52238 / LMG 8453 / N-1</strain>
        <plasmid evidence="2 3">pBB2</plasmid>
    </source>
</reference>
<dbReference type="HOGENOM" id="CLU_2664943_0_0_4"/>
<dbReference type="GO" id="GO:0046912">
    <property type="term" value="F:acyltransferase activity, acyl groups converted into alkyl on transfer"/>
    <property type="evidence" value="ECO:0007669"/>
    <property type="project" value="InterPro"/>
</dbReference>
<dbReference type="KEGG" id="cnc:CNE_BB2p01600"/>
<keyword evidence="2" id="KW-0614">Plasmid</keyword>
<dbReference type="AlphaFoldDB" id="F8GYN0"/>
<dbReference type="SUPFAM" id="SSF48256">
    <property type="entry name" value="Citrate synthase"/>
    <property type="match status" value="1"/>
</dbReference>
<gene>
    <name evidence="2" type="ordered locus">CNE_BB2p01600</name>
</gene>
<evidence type="ECO:0008006" key="4">
    <source>
        <dbReference type="Google" id="ProtNLM"/>
    </source>
</evidence>
<organism evidence="2 3">
    <name type="scientific">Cupriavidus necator (strain ATCC 43291 / DSM 13513 / CCUG 52238 / LMG 8453 / N-1)</name>
    <name type="common">Ralstonia eutropha</name>
    <dbReference type="NCBI Taxonomy" id="1042878"/>
    <lineage>
        <taxon>Bacteria</taxon>
        <taxon>Pseudomonadati</taxon>
        <taxon>Pseudomonadota</taxon>
        <taxon>Betaproteobacteria</taxon>
        <taxon>Burkholderiales</taxon>
        <taxon>Burkholderiaceae</taxon>
        <taxon>Cupriavidus</taxon>
    </lineage>
</organism>
<protein>
    <recommendedName>
        <fullName evidence="4">Citrate synthase</fullName>
    </recommendedName>
</protein>
<dbReference type="InterPro" id="IPR036969">
    <property type="entry name" value="Citrate_synthase_sf"/>
</dbReference>
<evidence type="ECO:0000256" key="1">
    <source>
        <dbReference type="SAM" id="MobiDB-lite"/>
    </source>
</evidence>
<dbReference type="EMBL" id="CP002880">
    <property type="protein sequence ID" value="AEI82971.1"/>
    <property type="molecule type" value="Genomic_DNA"/>
</dbReference>
<name>F8GYN0_CUPNN</name>
<evidence type="ECO:0000313" key="2">
    <source>
        <dbReference type="EMBL" id="AEI82971.1"/>
    </source>
</evidence>
<geneLocation type="plasmid" evidence="2 3">
    <name>pBB2</name>
</geneLocation>
<feature type="region of interest" description="Disordered" evidence="1">
    <location>
        <begin position="1"/>
        <end position="22"/>
    </location>
</feature>
<evidence type="ECO:0000313" key="3">
    <source>
        <dbReference type="Proteomes" id="UP000006798"/>
    </source>
</evidence>
<dbReference type="Proteomes" id="UP000006798">
    <property type="component" value="Plasmid pBB2"/>
</dbReference>